<feature type="transmembrane region" description="Helical" evidence="5">
    <location>
        <begin position="27"/>
        <end position="46"/>
    </location>
</feature>
<evidence type="ECO:0000256" key="1">
    <source>
        <dbReference type="ARBA" id="ARBA00004141"/>
    </source>
</evidence>
<feature type="transmembrane region" description="Helical" evidence="5">
    <location>
        <begin position="58"/>
        <end position="84"/>
    </location>
</feature>
<dbReference type="PANTHER" id="PTHR43229:SF2">
    <property type="entry name" value="NODULATION PROTEIN J"/>
    <property type="match status" value="1"/>
</dbReference>
<dbReference type="RefSeq" id="WP_160819703.1">
    <property type="nucleotide sequence ID" value="NZ_JBHSXE010000001.1"/>
</dbReference>
<evidence type="ECO:0000256" key="3">
    <source>
        <dbReference type="ARBA" id="ARBA00022989"/>
    </source>
</evidence>
<evidence type="ECO:0000256" key="2">
    <source>
        <dbReference type="ARBA" id="ARBA00022692"/>
    </source>
</evidence>
<keyword evidence="2 5" id="KW-0812">Transmembrane</keyword>
<evidence type="ECO:0000313" key="8">
    <source>
        <dbReference type="Proteomes" id="UP001596380"/>
    </source>
</evidence>
<keyword evidence="4 5" id="KW-0472">Membrane</keyword>
<feature type="transmembrane region" description="Helical" evidence="5">
    <location>
        <begin position="142"/>
        <end position="167"/>
    </location>
</feature>
<dbReference type="InterPro" id="IPR013525">
    <property type="entry name" value="ABC2_TM"/>
</dbReference>
<evidence type="ECO:0000259" key="6">
    <source>
        <dbReference type="Pfam" id="PF01061"/>
    </source>
</evidence>
<accession>A0ABW2CAJ1</accession>
<organism evidence="7 8">
    <name type="scientific">Actinomadura yumaensis</name>
    <dbReference type="NCBI Taxonomy" id="111807"/>
    <lineage>
        <taxon>Bacteria</taxon>
        <taxon>Bacillati</taxon>
        <taxon>Actinomycetota</taxon>
        <taxon>Actinomycetes</taxon>
        <taxon>Streptosporangiales</taxon>
        <taxon>Thermomonosporaceae</taxon>
        <taxon>Actinomadura</taxon>
    </lineage>
</organism>
<sequence>MNRKALGIGLRRGWTEHVQFLRDRREMAGGLLATVGMFVVLARWQGGTDVPGTDASRSVLMAAGFIAFSVSSVALMGLPMAVTADREEGALLRLRTVPGGMPAYLVGRAVTVLAQIATYVALMLAAGLAFTPLTLPAAAGDWLTLLWVLALGTLSVVPLGAALGTLLPGPRNAASILSLPLMGLMVVSGVMFPVTELPEPVRWVAQAFPLYWQGLGLRSVFLPDSMLAAEIGGSWRPLETAAVLGAWAVAGLLVAPWLLRRAARRESGTRLAERQERRAAQGAF</sequence>
<dbReference type="EMBL" id="JBHSXS010000001">
    <property type="protein sequence ID" value="MFC6878761.1"/>
    <property type="molecule type" value="Genomic_DNA"/>
</dbReference>
<feature type="domain" description="ABC-2 type transporter transmembrane" evidence="6">
    <location>
        <begin position="14"/>
        <end position="221"/>
    </location>
</feature>
<dbReference type="Proteomes" id="UP001596380">
    <property type="component" value="Unassembled WGS sequence"/>
</dbReference>
<dbReference type="PANTHER" id="PTHR43229">
    <property type="entry name" value="NODULATION PROTEIN J"/>
    <property type="match status" value="1"/>
</dbReference>
<evidence type="ECO:0000313" key="7">
    <source>
        <dbReference type="EMBL" id="MFC6878761.1"/>
    </source>
</evidence>
<comment type="subcellular location">
    <subcellularLocation>
        <location evidence="1">Membrane</location>
        <topology evidence="1">Multi-pass membrane protein</topology>
    </subcellularLocation>
</comment>
<feature type="transmembrane region" description="Helical" evidence="5">
    <location>
        <begin position="105"/>
        <end position="130"/>
    </location>
</feature>
<keyword evidence="8" id="KW-1185">Reference proteome</keyword>
<evidence type="ECO:0000256" key="4">
    <source>
        <dbReference type="ARBA" id="ARBA00023136"/>
    </source>
</evidence>
<proteinExistence type="predicted"/>
<dbReference type="InterPro" id="IPR051784">
    <property type="entry name" value="Nod_factor_ABC_transporter"/>
</dbReference>
<feature type="transmembrane region" description="Helical" evidence="5">
    <location>
        <begin position="174"/>
        <end position="194"/>
    </location>
</feature>
<reference evidence="8" key="1">
    <citation type="journal article" date="2019" name="Int. J. Syst. Evol. Microbiol.">
        <title>The Global Catalogue of Microorganisms (GCM) 10K type strain sequencing project: providing services to taxonomists for standard genome sequencing and annotation.</title>
        <authorList>
            <consortium name="The Broad Institute Genomics Platform"/>
            <consortium name="The Broad Institute Genome Sequencing Center for Infectious Disease"/>
            <person name="Wu L."/>
            <person name="Ma J."/>
        </authorList>
    </citation>
    <scope>NUCLEOTIDE SEQUENCE [LARGE SCALE GENOMIC DNA]</scope>
    <source>
        <strain evidence="8">JCM 3369</strain>
    </source>
</reference>
<evidence type="ECO:0000256" key="5">
    <source>
        <dbReference type="SAM" id="Phobius"/>
    </source>
</evidence>
<keyword evidence="3 5" id="KW-1133">Transmembrane helix</keyword>
<dbReference type="Pfam" id="PF01061">
    <property type="entry name" value="ABC2_membrane"/>
    <property type="match status" value="1"/>
</dbReference>
<comment type="caution">
    <text evidence="7">The sequence shown here is derived from an EMBL/GenBank/DDBJ whole genome shotgun (WGS) entry which is preliminary data.</text>
</comment>
<gene>
    <name evidence="7" type="ORF">ACFQKB_03160</name>
</gene>
<name>A0ABW2CAJ1_9ACTN</name>
<feature type="transmembrane region" description="Helical" evidence="5">
    <location>
        <begin position="241"/>
        <end position="259"/>
    </location>
</feature>
<protein>
    <submittedName>
        <fullName evidence="7">ABC transporter permease</fullName>
    </submittedName>
</protein>